<evidence type="ECO:0000313" key="2">
    <source>
        <dbReference type="EnsemblMetazoa" id="MESCA008026-PA"/>
    </source>
</evidence>
<accession>T1GW55</accession>
<sequence length="128" mass="14410">MLVNGDSFDHEEQPQVTQDQRKKHRRSNKKSKKPMKRSSTDNNIVDVLNPKYSPVTNELFGPEGTYMPNSLDENNLVGEQNDTKGEVFAERAEKTRKKSKNSGRKTRVSNNTSNNNSSNAGVNLSDLN</sequence>
<dbReference type="AlphaFoldDB" id="T1GW55"/>
<organism evidence="2 3">
    <name type="scientific">Megaselia scalaris</name>
    <name type="common">Humpbacked fly</name>
    <name type="synonym">Phora scalaris</name>
    <dbReference type="NCBI Taxonomy" id="36166"/>
    <lineage>
        <taxon>Eukaryota</taxon>
        <taxon>Metazoa</taxon>
        <taxon>Ecdysozoa</taxon>
        <taxon>Arthropoda</taxon>
        <taxon>Hexapoda</taxon>
        <taxon>Insecta</taxon>
        <taxon>Pterygota</taxon>
        <taxon>Neoptera</taxon>
        <taxon>Endopterygota</taxon>
        <taxon>Diptera</taxon>
        <taxon>Brachycera</taxon>
        <taxon>Muscomorpha</taxon>
        <taxon>Platypezoidea</taxon>
        <taxon>Phoridae</taxon>
        <taxon>Megaseliini</taxon>
        <taxon>Megaselia</taxon>
    </lineage>
</organism>
<dbReference type="EMBL" id="CAQQ02003369">
    <property type="status" value="NOT_ANNOTATED_CDS"/>
    <property type="molecule type" value="Genomic_DNA"/>
</dbReference>
<reference evidence="2" key="2">
    <citation type="submission" date="2015-06" db="UniProtKB">
        <authorList>
            <consortium name="EnsemblMetazoa"/>
        </authorList>
    </citation>
    <scope>IDENTIFICATION</scope>
</reference>
<protein>
    <submittedName>
        <fullName evidence="2">Uncharacterized protein</fullName>
    </submittedName>
</protein>
<proteinExistence type="predicted"/>
<feature type="compositionally biased region" description="Basic residues" evidence="1">
    <location>
        <begin position="21"/>
        <end position="36"/>
    </location>
</feature>
<dbReference type="EnsemblMetazoa" id="MESCA008026-RA">
    <property type="protein sequence ID" value="MESCA008026-PA"/>
    <property type="gene ID" value="MESCA008026"/>
</dbReference>
<reference evidence="3" key="1">
    <citation type="submission" date="2013-02" db="EMBL/GenBank/DDBJ databases">
        <authorList>
            <person name="Hughes D."/>
        </authorList>
    </citation>
    <scope>NUCLEOTIDE SEQUENCE</scope>
    <source>
        <strain>Durham</strain>
        <strain evidence="3">NC isolate 2 -- Noor lab</strain>
    </source>
</reference>
<dbReference type="Proteomes" id="UP000015102">
    <property type="component" value="Unassembled WGS sequence"/>
</dbReference>
<dbReference type="HOGENOM" id="CLU_1962116_0_0_1"/>
<feature type="compositionally biased region" description="Polar residues" evidence="1">
    <location>
        <begin position="67"/>
        <end position="80"/>
    </location>
</feature>
<evidence type="ECO:0000256" key="1">
    <source>
        <dbReference type="SAM" id="MobiDB-lite"/>
    </source>
</evidence>
<feature type="compositionally biased region" description="Basic residues" evidence="1">
    <location>
        <begin position="94"/>
        <end position="107"/>
    </location>
</feature>
<feature type="region of interest" description="Disordered" evidence="1">
    <location>
        <begin position="1"/>
        <end position="128"/>
    </location>
</feature>
<feature type="compositionally biased region" description="Basic and acidic residues" evidence="1">
    <location>
        <begin position="81"/>
        <end position="93"/>
    </location>
</feature>
<keyword evidence="3" id="KW-1185">Reference proteome</keyword>
<feature type="compositionally biased region" description="Low complexity" evidence="1">
    <location>
        <begin position="109"/>
        <end position="119"/>
    </location>
</feature>
<name>T1GW55_MEGSC</name>
<evidence type="ECO:0000313" key="3">
    <source>
        <dbReference type="Proteomes" id="UP000015102"/>
    </source>
</evidence>